<evidence type="ECO:0000313" key="1">
    <source>
        <dbReference type="EMBL" id="CAG8746364.1"/>
    </source>
</evidence>
<organism evidence="1 2">
    <name type="scientific">Dentiscutata heterogama</name>
    <dbReference type="NCBI Taxonomy" id="1316150"/>
    <lineage>
        <taxon>Eukaryota</taxon>
        <taxon>Fungi</taxon>
        <taxon>Fungi incertae sedis</taxon>
        <taxon>Mucoromycota</taxon>
        <taxon>Glomeromycotina</taxon>
        <taxon>Glomeromycetes</taxon>
        <taxon>Diversisporales</taxon>
        <taxon>Gigasporaceae</taxon>
        <taxon>Dentiscutata</taxon>
    </lineage>
</organism>
<dbReference type="Proteomes" id="UP000789702">
    <property type="component" value="Unassembled WGS sequence"/>
</dbReference>
<protein>
    <submittedName>
        <fullName evidence="1">7151_t:CDS:1</fullName>
    </submittedName>
</protein>
<proteinExistence type="predicted"/>
<dbReference type="EMBL" id="CAJVPU010043778">
    <property type="protein sequence ID" value="CAG8746364.1"/>
    <property type="molecule type" value="Genomic_DNA"/>
</dbReference>
<sequence length="63" mass="7406">VDNQKKEINNITESKRIHFPTFAIKNVLYKNIRGKVSTYALKKINEQYQRAKLVTSQEPLPPY</sequence>
<feature type="non-terminal residue" evidence="1">
    <location>
        <position position="1"/>
    </location>
</feature>
<keyword evidence="2" id="KW-1185">Reference proteome</keyword>
<feature type="non-terminal residue" evidence="1">
    <location>
        <position position="63"/>
    </location>
</feature>
<name>A0ACA9QD47_9GLOM</name>
<evidence type="ECO:0000313" key="2">
    <source>
        <dbReference type="Proteomes" id="UP000789702"/>
    </source>
</evidence>
<gene>
    <name evidence="1" type="ORF">DHETER_LOCUS14369</name>
</gene>
<comment type="caution">
    <text evidence="1">The sequence shown here is derived from an EMBL/GenBank/DDBJ whole genome shotgun (WGS) entry which is preliminary data.</text>
</comment>
<accession>A0ACA9QD47</accession>
<reference evidence="1" key="1">
    <citation type="submission" date="2021-06" db="EMBL/GenBank/DDBJ databases">
        <authorList>
            <person name="Kallberg Y."/>
            <person name="Tangrot J."/>
            <person name="Rosling A."/>
        </authorList>
    </citation>
    <scope>NUCLEOTIDE SEQUENCE</scope>
    <source>
        <strain evidence="1">IL203A</strain>
    </source>
</reference>